<dbReference type="GO" id="GO:0016903">
    <property type="term" value="F:oxidoreductase activity, acting on the aldehyde or oxo group of donors"/>
    <property type="evidence" value="ECO:0007669"/>
    <property type="project" value="InterPro"/>
</dbReference>
<name>A0A552UJA9_9SPHN</name>
<organism evidence="3 4">
    <name type="scientific">Glacieibacterium frigidum</name>
    <dbReference type="NCBI Taxonomy" id="2593303"/>
    <lineage>
        <taxon>Bacteria</taxon>
        <taxon>Pseudomonadati</taxon>
        <taxon>Pseudomonadota</taxon>
        <taxon>Alphaproteobacteria</taxon>
        <taxon>Sphingomonadales</taxon>
        <taxon>Sphingosinicellaceae</taxon>
        <taxon>Glacieibacterium</taxon>
    </lineage>
</organism>
<dbReference type="InterPro" id="IPR046667">
    <property type="entry name" value="DUF6537"/>
</dbReference>
<evidence type="ECO:0000313" key="4">
    <source>
        <dbReference type="Proteomes" id="UP000317894"/>
    </source>
</evidence>
<dbReference type="AlphaFoldDB" id="A0A552UJA9"/>
<evidence type="ECO:0000259" key="2">
    <source>
        <dbReference type="PROSITE" id="PS51379"/>
    </source>
</evidence>
<proteinExistence type="predicted"/>
<dbReference type="Pfam" id="PF01558">
    <property type="entry name" value="POR"/>
    <property type="match status" value="1"/>
</dbReference>
<feature type="domain" description="4Fe-4S ferredoxin-type" evidence="2">
    <location>
        <begin position="633"/>
        <end position="663"/>
    </location>
</feature>
<keyword evidence="4" id="KW-1185">Reference proteome</keyword>
<dbReference type="InterPro" id="IPR002880">
    <property type="entry name" value="Pyrv_Fd/Flavodoxin_OxRdtase_N"/>
</dbReference>
<dbReference type="PROSITE" id="PS51379">
    <property type="entry name" value="4FE4S_FER_2"/>
    <property type="match status" value="1"/>
</dbReference>
<dbReference type="Proteomes" id="UP000317894">
    <property type="component" value="Unassembled WGS sequence"/>
</dbReference>
<dbReference type="InterPro" id="IPR002869">
    <property type="entry name" value="Pyrv_flavodox_OxRed_cen"/>
</dbReference>
<dbReference type="SUPFAM" id="SSF52518">
    <property type="entry name" value="Thiamin diphosphate-binding fold (THDP-binding)"/>
    <property type="match status" value="2"/>
</dbReference>
<evidence type="ECO:0000313" key="3">
    <source>
        <dbReference type="EMBL" id="TRW18312.1"/>
    </source>
</evidence>
<dbReference type="CDD" id="cd07034">
    <property type="entry name" value="TPP_PYR_PFOR_IOR-alpha_like"/>
    <property type="match status" value="1"/>
</dbReference>
<dbReference type="Gene3D" id="3.40.50.970">
    <property type="match status" value="1"/>
</dbReference>
<accession>A0A552UJA9</accession>
<dbReference type="NCBIfam" id="NF009588">
    <property type="entry name" value="PRK13029.1"/>
    <property type="match status" value="1"/>
</dbReference>
<dbReference type="NCBIfam" id="NF009589">
    <property type="entry name" value="PRK13030.1"/>
    <property type="match status" value="1"/>
</dbReference>
<dbReference type="PANTHER" id="PTHR48084:SF3">
    <property type="entry name" value="SUBUNIT OF PYRUVATE:FLAVODOXIN OXIDOREDUCTASE"/>
    <property type="match status" value="1"/>
</dbReference>
<reference evidence="3 4" key="1">
    <citation type="submission" date="2019-07" db="EMBL/GenBank/DDBJ databases">
        <title>Novel species isolated from glacier.</title>
        <authorList>
            <person name="Liu Q."/>
            <person name="Xin Y.-H."/>
        </authorList>
    </citation>
    <scope>NUCLEOTIDE SEQUENCE [LARGE SCALE GENOMIC DNA]</scope>
    <source>
        <strain evidence="3 4">LB1R16</strain>
    </source>
</reference>
<sequence>MTRTAAAAPRLREVALDDKYTLASGQVYLSGVQALVRLLIDQRQRDRRQGLNTGGFVSGYRGSPLGGLDHELWRAARHLEGSDVVFSPGVNEELAATAVWGTQQVGTFGGATVDGVFSLWYAKGPGVDRSLDALKHANLAGTARHGGVLAVAGDDHISQSSTLAHQSDQTFIAAMIPILNPSSVQEYLDYGMLGIAMSRFSGCWVGFKALAETVESSASISVDPDALAIVMPSDFPAPPGGLHLRWPDPPLAAEARLHGPKMDAVAAFARANALDRIVVGGGRARFGIITTGKSYLDVAQALIELGIDRRSDELGVRVYKVGMSWPLESEGALRFADGLDEILVVEEKQGLIEAQLTHLLYNLPAGRRPRIHGKRNDAGGILLQSESQLSASGVAIAIAKRLAAMAAIDAPIAQRLARIEAFATQPAPAPGALARTPVFCSGCPHSSSTKVPQGSRAHAGIGCHGIATLLPDRATAGFTQMGGEGTNWIGQAPFSTDAHIFQNLGDGTYTHSGLLAIRAAAAAGVNITYKILYNDAVAMTGGQPAEGQFSVAQVVRQVQAEGVARVDVVSDNPDWHRRSDLPADVKVHHRDDLDAVQRTLRDVPGTTILVYEQTCATEKRRRRKRGTLADPAVRVFINPDVCEGCGDCSEASSCVSVVPLDTDLGRKRAIAQSSCNKDLSCTKGFCPSFIVVEGGTLRGTRRTGVAAEPPEVPEPATRPLNRPYNILVAGVGGTGVVTIGALLGMAAHIEGRGCTVSDFTGLAQKGGAVTSHVRLAPRPDDLHAVRIAPGNVDLMLAYDPIVATAPEALATLEDGVSHVIANDHVIPTGAFLGQPDLDLGRRPMLARLEALVGGKLSVIDAARRAEALVGDAIGANAFMLGFAFQRGLIPLSLDAIERAVILNGAAVGMNRAAFAWGRAEAHDPAAVARAVDAPANLPPQAETAQGVIDHRADLLGRYQDAAYAARFRALAETARAAENVAVPGSERFTIAVAKSLAKLMAYKDEYEVARLHVESGFQSGVLAQFEGTPRISYSFAPPLFARRDPATGELRKQRFGPWMTPLLKLLAKGRRLRGTPFDPFGGMTDRRLERRMIEDYIAEVETLAARLRPDTLDTATAIAALPLRIRGYGHVKDRNHAAALLERERLYAQLDPTPALPIAA</sequence>
<evidence type="ECO:0000256" key="1">
    <source>
        <dbReference type="ARBA" id="ARBA00023002"/>
    </source>
</evidence>
<dbReference type="Gene3D" id="3.40.920.10">
    <property type="entry name" value="Pyruvate-ferredoxin oxidoreductase, PFOR, domain III"/>
    <property type="match status" value="1"/>
</dbReference>
<dbReference type="InterPro" id="IPR029061">
    <property type="entry name" value="THDP-binding"/>
</dbReference>
<keyword evidence="1" id="KW-0560">Oxidoreductase</keyword>
<dbReference type="EMBL" id="VJWA01000001">
    <property type="protein sequence ID" value="TRW18312.1"/>
    <property type="molecule type" value="Genomic_DNA"/>
</dbReference>
<dbReference type="PANTHER" id="PTHR48084">
    <property type="entry name" value="2-OXOGLUTARATE OXIDOREDUCTASE SUBUNIT KORB-RELATED"/>
    <property type="match status" value="1"/>
</dbReference>
<dbReference type="SUPFAM" id="SSF53323">
    <property type="entry name" value="Pyruvate-ferredoxin oxidoreductase, PFOR, domain III"/>
    <property type="match status" value="1"/>
</dbReference>
<dbReference type="Pfam" id="PF20169">
    <property type="entry name" value="DUF6537"/>
    <property type="match status" value="1"/>
</dbReference>
<keyword evidence="3" id="KW-0670">Pyruvate</keyword>
<comment type="caution">
    <text evidence="3">The sequence shown here is derived from an EMBL/GenBank/DDBJ whole genome shotgun (WGS) entry which is preliminary data.</text>
</comment>
<gene>
    <name evidence="3" type="ORF">FMM06_00395</name>
</gene>
<dbReference type="InterPro" id="IPR051457">
    <property type="entry name" value="2-oxoacid:Fd_oxidoreductase"/>
</dbReference>
<dbReference type="OrthoDB" id="9803617at2"/>
<dbReference type="InterPro" id="IPR017896">
    <property type="entry name" value="4Fe4S_Fe-S-bd"/>
</dbReference>
<dbReference type="InterPro" id="IPR019752">
    <property type="entry name" value="Pyrv/ketoisovalerate_OxRed_cat"/>
</dbReference>
<protein>
    <submittedName>
        <fullName evidence="3">Indolepyruvate ferredoxin oxidoreductase family protein</fullName>
    </submittedName>
</protein>